<dbReference type="EMBL" id="CAMXCT010002452">
    <property type="protein sequence ID" value="CAI3998261.1"/>
    <property type="molecule type" value="Genomic_DNA"/>
</dbReference>
<accession>A0A9P1CXT7</accession>
<organism evidence="1">
    <name type="scientific">Cladocopium goreaui</name>
    <dbReference type="NCBI Taxonomy" id="2562237"/>
    <lineage>
        <taxon>Eukaryota</taxon>
        <taxon>Sar</taxon>
        <taxon>Alveolata</taxon>
        <taxon>Dinophyceae</taxon>
        <taxon>Suessiales</taxon>
        <taxon>Symbiodiniaceae</taxon>
        <taxon>Cladocopium</taxon>
    </lineage>
</organism>
<dbReference type="AlphaFoldDB" id="A0A9P1CXT7"/>
<reference evidence="2" key="2">
    <citation type="submission" date="2024-04" db="EMBL/GenBank/DDBJ databases">
        <authorList>
            <person name="Chen Y."/>
            <person name="Shah S."/>
            <person name="Dougan E. K."/>
            <person name="Thang M."/>
            <person name="Chan C."/>
        </authorList>
    </citation>
    <scope>NUCLEOTIDE SEQUENCE [LARGE SCALE GENOMIC DNA]</scope>
</reference>
<dbReference type="EMBL" id="CAMXCT020002452">
    <property type="protein sequence ID" value="CAL1151636.1"/>
    <property type="molecule type" value="Genomic_DNA"/>
</dbReference>
<dbReference type="Proteomes" id="UP001152797">
    <property type="component" value="Unassembled WGS sequence"/>
</dbReference>
<protein>
    <submittedName>
        <fullName evidence="3">Retrovirus-related Pol polyprotein from transposon TNT 1-94</fullName>
    </submittedName>
</protein>
<name>A0A9P1CXT7_9DINO</name>
<evidence type="ECO:0000313" key="2">
    <source>
        <dbReference type="EMBL" id="CAL1151636.1"/>
    </source>
</evidence>
<dbReference type="EMBL" id="CAMXCT030002452">
    <property type="protein sequence ID" value="CAL4785573.1"/>
    <property type="molecule type" value="Genomic_DNA"/>
</dbReference>
<comment type="caution">
    <text evidence="1">The sequence shown here is derived from an EMBL/GenBank/DDBJ whole genome shotgun (WGS) entry which is preliminary data.</text>
</comment>
<proteinExistence type="predicted"/>
<evidence type="ECO:0000313" key="1">
    <source>
        <dbReference type="EMBL" id="CAI3998261.1"/>
    </source>
</evidence>
<dbReference type="OrthoDB" id="436967at2759"/>
<evidence type="ECO:0000313" key="4">
    <source>
        <dbReference type="Proteomes" id="UP001152797"/>
    </source>
</evidence>
<evidence type="ECO:0000313" key="3">
    <source>
        <dbReference type="EMBL" id="CAL4785573.1"/>
    </source>
</evidence>
<sequence>MATGSGGVPTEAQLILASVQAAQAASDTAVTLREASKNRPGYSSNLNDVEERTELPVTFSETPEGFAITNMSFKLYAISAGILKSRPLRLLRQRPNSNGLQVWRQLRSLYAPKTKVRSMAILSAIMGHPAFTKPLGDEHDKIAGVNIAEDILLTTFVRCLPHHVQQHIQLGTSRFETV</sequence>
<gene>
    <name evidence="1" type="ORF">C1SCF055_LOCUS24575</name>
</gene>
<reference evidence="1" key="1">
    <citation type="submission" date="2022-10" db="EMBL/GenBank/DDBJ databases">
        <authorList>
            <person name="Chen Y."/>
            <person name="Dougan E. K."/>
            <person name="Chan C."/>
            <person name="Rhodes N."/>
            <person name="Thang M."/>
        </authorList>
    </citation>
    <scope>NUCLEOTIDE SEQUENCE</scope>
</reference>
<keyword evidence="4" id="KW-1185">Reference proteome</keyword>